<feature type="transmembrane region" description="Helical" evidence="1">
    <location>
        <begin position="169"/>
        <end position="192"/>
    </location>
</feature>
<dbReference type="EMBL" id="AZHE01000038">
    <property type="protein sequence ID" value="KHN94240.1"/>
    <property type="molecule type" value="Genomic_DNA"/>
</dbReference>
<dbReference type="AlphaFoldDB" id="A0A0B2WMM6"/>
<dbReference type="OrthoDB" id="5233297at2759"/>
<dbReference type="Proteomes" id="UP000030816">
    <property type="component" value="Unassembled WGS sequence"/>
</dbReference>
<dbReference type="HOGENOM" id="CLU_804310_0_0_1"/>
<comment type="caution">
    <text evidence="2">The sequence shown here is derived from an EMBL/GenBank/DDBJ whole genome shotgun (WGS) entry which is preliminary data.</text>
</comment>
<keyword evidence="1" id="KW-0812">Transmembrane</keyword>
<evidence type="ECO:0000256" key="1">
    <source>
        <dbReference type="SAM" id="Phobius"/>
    </source>
</evidence>
<dbReference type="GeneID" id="63742331"/>
<organism evidence="2 3">
    <name type="scientific">Metarhizium album (strain ARSEF 1941)</name>
    <dbReference type="NCBI Taxonomy" id="1081103"/>
    <lineage>
        <taxon>Eukaryota</taxon>
        <taxon>Fungi</taxon>
        <taxon>Dikarya</taxon>
        <taxon>Ascomycota</taxon>
        <taxon>Pezizomycotina</taxon>
        <taxon>Sordariomycetes</taxon>
        <taxon>Hypocreomycetidae</taxon>
        <taxon>Hypocreales</taxon>
        <taxon>Clavicipitaceae</taxon>
        <taxon>Metarhizium</taxon>
    </lineage>
</organism>
<accession>A0A0B2WMM6</accession>
<evidence type="ECO:0000313" key="3">
    <source>
        <dbReference type="Proteomes" id="UP000030816"/>
    </source>
</evidence>
<keyword evidence="3" id="KW-1185">Reference proteome</keyword>
<reference evidence="2 3" key="1">
    <citation type="journal article" date="2014" name="Proc. Natl. Acad. Sci. U.S.A.">
        <title>Trajectory and genomic determinants of fungal-pathogen speciation and host adaptation.</title>
        <authorList>
            <person name="Hu X."/>
            <person name="Xiao G."/>
            <person name="Zheng P."/>
            <person name="Shang Y."/>
            <person name="Su Y."/>
            <person name="Zhang X."/>
            <person name="Liu X."/>
            <person name="Zhan S."/>
            <person name="St Leger R.J."/>
            <person name="Wang C."/>
        </authorList>
    </citation>
    <scope>NUCLEOTIDE SEQUENCE [LARGE SCALE GENOMIC DNA]</scope>
    <source>
        <strain evidence="2 3">ARSEF 1941</strain>
    </source>
</reference>
<name>A0A0B2WMM6_METAS</name>
<protein>
    <submittedName>
        <fullName evidence="2">Uncharacterized protein</fullName>
    </submittedName>
</protein>
<feature type="transmembrane region" description="Helical" evidence="1">
    <location>
        <begin position="204"/>
        <end position="226"/>
    </location>
</feature>
<feature type="transmembrane region" description="Helical" evidence="1">
    <location>
        <begin position="32"/>
        <end position="51"/>
    </location>
</feature>
<feature type="transmembrane region" description="Helical" evidence="1">
    <location>
        <begin position="267"/>
        <end position="284"/>
    </location>
</feature>
<keyword evidence="1" id="KW-0472">Membrane</keyword>
<evidence type="ECO:0000313" key="2">
    <source>
        <dbReference type="EMBL" id="KHN94240.1"/>
    </source>
</evidence>
<keyword evidence="1" id="KW-1133">Transmembrane helix</keyword>
<feature type="transmembrane region" description="Helical" evidence="1">
    <location>
        <begin position="238"/>
        <end position="255"/>
    </location>
</feature>
<proteinExistence type="predicted"/>
<gene>
    <name evidence="2" type="ORF">MAM_07876</name>
</gene>
<sequence length="345" mass="38015">MSQSEAQSPAAPPILSSSRITKAHEIALLERFLVRNGTFGAALLVLAGALANHVRRILVPWLGQFIWWHAIENMKFATSSPHYFLEESLSFPWSEVLLWACWTWMGHFVSRSIRDWYGSEENPSSHRRGAPLKRRQVLDGNREFASGIHAGLQVVIGLTLMERHYTQTCFCAAFVLALSRVVVYGGAVGRAFLWDRVSERWLHAAFQCGLVLHWAYGCLVPAAWNVVRAAVAGKPTPAVVHGIVWGVTAYLVRYSNKYFLFLELSDMLVTLGWMTLGLVTVMLLKMDMMTGWTLAKEGQMRIQSRGAGAGAGACSKPGAAGSPTDGQGRRFPGVVGFVDVPADKP</sequence>
<dbReference type="RefSeq" id="XP_040675306.1">
    <property type="nucleotide sequence ID" value="XM_040826674.1"/>
</dbReference>